<evidence type="ECO:0000313" key="2">
    <source>
        <dbReference type="EMBL" id="GEU60823.1"/>
    </source>
</evidence>
<protein>
    <submittedName>
        <fullName evidence="2">Uncharacterized protein</fullName>
    </submittedName>
</protein>
<dbReference type="AlphaFoldDB" id="A0A6L2LGB5"/>
<dbReference type="PANTHER" id="PTHR33116">
    <property type="entry name" value="REVERSE TRANSCRIPTASE ZINC-BINDING DOMAIN-CONTAINING PROTEIN-RELATED-RELATED"/>
    <property type="match status" value="1"/>
</dbReference>
<comment type="caution">
    <text evidence="2">The sequence shown here is derived from an EMBL/GenBank/DDBJ whole genome shotgun (WGS) entry which is preliminary data.</text>
</comment>
<accession>A0A6L2LGB5</accession>
<name>A0A6L2LGB5_TANCI</name>
<feature type="region of interest" description="Disordered" evidence="1">
    <location>
        <begin position="250"/>
        <end position="274"/>
    </location>
</feature>
<organism evidence="2">
    <name type="scientific">Tanacetum cinerariifolium</name>
    <name type="common">Dalmatian daisy</name>
    <name type="synonym">Chrysanthemum cinerariifolium</name>
    <dbReference type="NCBI Taxonomy" id="118510"/>
    <lineage>
        <taxon>Eukaryota</taxon>
        <taxon>Viridiplantae</taxon>
        <taxon>Streptophyta</taxon>
        <taxon>Embryophyta</taxon>
        <taxon>Tracheophyta</taxon>
        <taxon>Spermatophyta</taxon>
        <taxon>Magnoliopsida</taxon>
        <taxon>eudicotyledons</taxon>
        <taxon>Gunneridae</taxon>
        <taxon>Pentapetalae</taxon>
        <taxon>asterids</taxon>
        <taxon>campanulids</taxon>
        <taxon>Asterales</taxon>
        <taxon>Asteraceae</taxon>
        <taxon>Asteroideae</taxon>
        <taxon>Anthemideae</taxon>
        <taxon>Anthemidinae</taxon>
        <taxon>Tanacetum</taxon>
    </lineage>
</organism>
<reference evidence="2" key="1">
    <citation type="journal article" date="2019" name="Sci. Rep.">
        <title>Draft genome of Tanacetum cinerariifolium, the natural source of mosquito coil.</title>
        <authorList>
            <person name="Yamashiro T."/>
            <person name="Shiraishi A."/>
            <person name="Satake H."/>
            <person name="Nakayama K."/>
        </authorList>
    </citation>
    <scope>NUCLEOTIDE SEQUENCE</scope>
</reference>
<evidence type="ECO:0000256" key="1">
    <source>
        <dbReference type="SAM" id="MobiDB-lite"/>
    </source>
</evidence>
<gene>
    <name evidence="2" type="ORF">Tci_032801</name>
</gene>
<sequence length="834" mass="95060">MDKKTSDYQPRHRGGGAVRSDYYEVDTNESGSVSKEANEKNKSAWNEPKFFGMQKSFLNAVTNDAPKPKINFRTLINEERVEDLDFILPMETIIMAQAKFANTLVGYFIGKPIMLDAFTSKMCADQWRRLGFARALIKVIVEKELKQEVVMVVPKLEDTEKCPKRVPLPANATIDVMDDGFTIVNNCKKKGNPVPTKINEGVKMNKQKVKVVWQKVPQPVQKDDTNMVKLQNTFDALQDQDDLTEGFARETSGVNDAKPADPNPNLSGSDSEVEEMIMEPDSRAKKPKGAINENHLSVCAILESHVDISTLSKVCSKVFCSWDWSSNAGLCDKGCRIIIGWNLDTLFVTVIYVANLSVMRRKLWSQLGIHKQVDGLPLVLMGDFKVSLNMEDYYSGSYTMSSKMVEFKDVVANSWNISMDGYAMLKVVSKLKLLKKPLRKLVFNHGNLHERVNNLRYELDDVQKAFDVNLDDPIIREEEAVYLHAFNEAKLDKERFLKQKAKIEWLDVRDSNSAYFHKSVKARNQCMTCDNINIEWLFHNKVTDKANTNMVCPITDGEIKSDMFDIADDRAPGPNGKFLTSRIIEGVKDVRKRGARRCAFKVDIQKAYDTVDWHFLGNILKGFGFHDTMIKWIMACVTSASFSISLNGDYDLFLFARGDIDSAWVIVESLDEFKATSGLVPSIPKSTTFFGNVMNHVKMAILSIMPFAKGELPVKYLKGDFSYASRFYLLCTYTRRWSLPFQKSAGDMQYSCPNEYLKPSGATAKNGMFRELWNWIENEAENGKKDKTTRKTPFGKNLRRDSYLWLHRRLLKNYDVVGTYNYAVADDYSMELKY</sequence>
<feature type="region of interest" description="Disordered" evidence="1">
    <location>
        <begin position="1"/>
        <end position="41"/>
    </location>
</feature>
<dbReference type="PANTHER" id="PTHR33116:SF78">
    <property type="entry name" value="OS12G0587133 PROTEIN"/>
    <property type="match status" value="1"/>
</dbReference>
<proteinExistence type="predicted"/>
<feature type="compositionally biased region" description="Basic and acidic residues" evidence="1">
    <location>
        <begin position="1"/>
        <end position="10"/>
    </location>
</feature>
<dbReference type="EMBL" id="BKCJ010004400">
    <property type="protein sequence ID" value="GEU60823.1"/>
    <property type="molecule type" value="Genomic_DNA"/>
</dbReference>